<comment type="caution">
    <text evidence="13">The sequence shown here is derived from an EMBL/GenBank/DDBJ whole genome shotgun (WGS) entry which is preliminary data.</text>
</comment>
<keyword evidence="6" id="KW-0788">Thiol protease</keyword>
<evidence type="ECO:0000313" key="13">
    <source>
        <dbReference type="EMBL" id="KAK3608441.1"/>
    </source>
</evidence>
<organism evidence="13 14">
    <name type="scientific">Potamilus streckersoni</name>
    <dbReference type="NCBI Taxonomy" id="2493646"/>
    <lineage>
        <taxon>Eukaryota</taxon>
        <taxon>Metazoa</taxon>
        <taxon>Spiralia</taxon>
        <taxon>Lophotrochozoa</taxon>
        <taxon>Mollusca</taxon>
        <taxon>Bivalvia</taxon>
        <taxon>Autobranchia</taxon>
        <taxon>Heteroconchia</taxon>
        <taxon>Palaeoheterodonta</taxon>
        <taxon>Unionida</taxon>
        <taxon>Unionoidea</taxon>
        <taxon>Unionidae</taxon>
        <taxon>Ambleminae</taxon>
        <taxon>Lampsilini</taxon>
        <taxon>Potamilus</taxon>
    </lineage>
</organism>
<feature type="domain" description="USP" evidence="12">
    <location>
        <begin position="175"/>
        <end position="565"/>
    </location>
</feature>
<evidence type="ECO:0000256" key="3">
    <source>
        <dbReference type="ARBA" id="ARBA00022670"/>
    </source>
</evidence>
<dbReference type="Pfam" id="PF25985">
    <property type="entry name" value="Ubiquitin_USP47_N"/>
    <property type="match status" value="1"/>
</dbReference>
<evidence type="ECO:0000256" key="5">
    <source>
        <dbReference type="ARBA" id="ARBA00022801"/>
    </source>
</evidence>
<dbReference type="GO" id="GO:0005634">
    <property type="term" value="C:nucleus"/>
    <property type="evidence" value="ECO:0007669"/>
    <property type="project" value="TreeGrafter"/>
</dbReference>
<evidence type="ECO:0000256" key="6">
    <source>
        <dbReference type="ARBA" id="ARBA00022807"/>
    </source>
</evidence>
<feature type="region of interest" description="Disordered" evidence="11">
    <location>
        <begin position="915"/>
        <end position="961"/>
    </location>
</feature>
<feature type="compositionally biased region" description="Polar residues" evidence="11">
    <location>
        <begin position="863"/>
        <end position="875"/>
    </location>
</feature>
<dbReference type="PANTHER" id="PTHR24006">
    <property type="entry name" value="UBIQUITIN CARBOXYL-TERMINAL HYDROLASE"/>
    <property type="match status" value="1"/>
</dbReference>
<evidence type="ECO:0000256" key="10">
    <source>
        <dbReference type="SAM" id="Coils"/>
    </source>
</evidence>
<evidence type="ECO:0000256" key="1">
    <source>
        <dbReference type="ARBA" id="ARBA00000707"/>
    </source>
</evidence>
<evidence type="ECO:0000256" key="9">
    <source>
        <dbReference type="ARBA" id="ARBA00032453"/>
    </source>
</evidence>
<dbReference type="PROSITE" id="PS00973">
    <property type="entry name" value="USP_2"/>
    <property type="match status" value="1"/>
</dbReference>
<dbReference type="InterPro" id="IPR038765">
    <property type="entry name" value="Papain-like_cys_pep_sf"/>
</dbReference>
<dbReference type="Pfam" id="PF19718">
    <property type="entry name" value="USP47_C"/>
    <property type="match status" value="1"/>
</dbReference>
<dbReference type="GO" id="GO:0016579">
    <property type="term" value="P:protein deubiquitination"/>
    <property type="evidence" value="ECO:0007669"/>
    <property type="project" value="InterPro"/>
</dbReference>
<keyword evidence="3" id="KW-0645">Protease</keyword>
<reference evidence="13" key="1">
    <citation type="journal article" date="2021" name="Genome Biol. Evol.">
        <title>A High-Quality Reference Genome for a Parasitic Bivalve with Doubly Uniparental Inheritance (Bivalvia: Unionida).</title>
        <authorList>
            <person name="Smith C.H."/>
        </authorList>
    </citation>
    <scope>NUCLEOTIDE SEQUENCE</scope>
    <source>
        <strain evidence="13">CHS0354</strain>
    </source>
</reference>
<feature type="compositionally biased region" description="Low complexity" evidence="11">
    <location>
        <begin position="943"/>
        <end position="961"/>
    </location>
</feature>
<evidence type="ECO:0000256" key="2">
    <source>
        <dbReference type="ARBA" id="ARBA00012759"/>
    </source>
</evidence>
<accession>A0AAE0TDV1</accession>
<comment type="catalytic activity">
    <reaction evidence="1">
        <text>Thiol-dependent hydrolysis of ester, thioester, amide, peptide and isopeptide bonds formed by the C-terminal Gly of ubiquitin (a 76-residue protein attached to proteins as an intracellular targeting signal).</text>
        <dbReference type="EC" id="3.4.19.12"/>
    </reaction>
</comment>
<feature type="region of interest" description="Disordered" evidence="11">
    <location>
        <begin position="412"/>
        <end position="434"/>
    </location>
</feature>
<feature type="compositionally biased region" description="Basic and acidic residues" evidence="11">
    <location>
        <begin position="412"/>
        <end position="424"/>
    </location>
</feature>
<dbReference type="SUPFAM" id="SSF54001">
    <property type="entry name" value="Cysteine proteinases"/>
    <property type="match status" value="1"/>
</dbReference>
<dbReference type="InterPro" id="IPR045578">
    <property type="entry name" value="USP47_C"/>
</dbReference>
<dbReference type="PANTHER" id="PTHR24006:SF702">
    <property type="entry name" value="UBIQUITIN CARBOXYL-TERMINAL HYDROLASE 47"/>
    <property type="match status" value="1"/>
</dbReference>
<dbReference type="Pfam" id="PF00443">
    <property type="entry name" value="UCH"/>
    <property type="match status" value="1"/>
</dbReference>
<dbReference type="InterPro" id="IPR028889">
    <property type="entry name" value="USP"/>
</dbReference>
<evidence type="ECO:0000256" key="7">
    <source>
        <dbReference type="ARBA" id="ARBA00026136"/>
    </source>
</evidence>
<protein>
    <recommendedName>
        <fullName evidence="7">Ubiquitin carboxyl-terminal hydrolase 47</fullName>
        <ecNumber evidence="2">3.4.19.12</ecNumber>
    </recommendedName>
    <alternativeName>
        <fullName evidence="8">Ubiquitin thioesterase 47</fullName>
    </alternativeName>
    <alternativeName>
        <fullName evidence="9">Ubiquitin-specific-processing protease 47</fullName>
    </alternativeName>
</protein>
<keyword evidence="10" id="KW-0175">Coiled coil</keyword>
<name>A0AAE0TDV1_9BIVA</name>
<feature type="region of interest" description="Disordered" evidence="11">
    <location>
        <begin position="863"/>
        <end position="896"/>
    </location>
</feature>
<dbReference type="InterPro" id="IPR018200">
    <property type="entry name" value="USP_CS"/>
</dbReference>
<sequence>MVTGENTQLIPTEDVCVADGEKVLCIIRDMVDTQCHGVKHSLNLPATVLVSEFIQEVAKQFGYMAHTINLQYERQVEGGQIEVMTLDHSEDRALGEICVHGIRRHTFVINEMEGQLPQKVEAVSSGNNENQASGTSSCFNYSTEESTKPSISSTSFNSTEYSYSSALIKSETGYVGLVNQAMTCYLNSLLQTLYMTPEFRNALYRWEFDGTEEEAVKSIPSQLQKLFLQLQTSKKRAAETTDLTRSFGWDSGEVWQQHDVQELCRVMFDALEVKWKNTDQANLINQLYQGKMKDYVKCLECGHESARVDAYLDIPLVIRPFGSNQSYSSVDEALRAFVQPEILDDSNQYFCEQCNKKCNAHKGFKFVSFPYLLTLQLKRFDFDYSTMHRIKLNDRMSFPELLNLKHLIDDETETHKSDSAKPETKMMSPTTNGLVSEEDVDEGIEVETCACGTSYNGSSDDFSGVSSNEALVNVKNMRESDVSGPYTYELFSIMIHSGSAAGGHYYAYIKCLSDGQWYSFNDQHVTKITYEDIRKTYGGSGGSRGYYSSTYASSTNAYMLMYRKIDKERNACLMKEDEFPEHLKKELQKINDREEAERKQKELEKSTCKIKVFCYHPTQRRRLDHKLEIHKDKTLAEATEMARSVFDLEDVVPLDCVRLVKYDEYQDTLERSFESEEETLIGKLLGGVKQSYCFDLLLETKRQDQIFHEYKPGGVTVKVYLADLKKDIIHDPVNVRAYHVQTVQEFKCLVSQVLNIPETNMRCVLERFHSDLRLLSIPNKTLKTEGFFKSNKVYVECSGDQHDNSVPFQESRLYKLLDRHQNTFRVHITLPSIAEIEEWKRLCSHSTIYSKTGLDSALESGINSSDNSVGNSNEVCNDGNDSLEVDEGISDKSDRSDSDIDFRFRTLSLQRGLSQSDPSVYHSCQQAERNSSLSPQGSDERTSSPLAQSMSSQSTSTSAEFSLSANLNSNCDGNFDSPEEFHLLQEGGQDVSEHICGNDSDQHEKTLPPSPLQSREMDFKEPIQCSENWEAETSDLIPQGKDSEGEEVLEEIKRYFLAEPIETNFLGQRSMTVYVDKRILLSAFKKELEPHIGLTSENFKVYRVYANSQEFESTRLSDTLSFLEDGKINIKLGRALRNGEYRVKIYQLLVNEAEPSKFLLEAIFAKGMTVLESKKMIFPDLRLQHGLDIPLDRCRLRKKTWKNPGAIYLNNQTYEEDIQIFPNWDVFLEVLDEPEKMLSNSQLAVYIRRWMPSKYQLDPFQEVILQLQTVDELKEKISEKSGIPVEDIEIAKGRGTFPYEVSLLEIHTDLDWNPPVTSLSMWPLYICDDGCLVYYRDRKEELLEISEEMKKDIQQKENARMNKLNQRVNYSPRKEKALKIYTEDTPVTSSKVSPDLD</sequence>
<dbReference type="InterPro" id="IPR001394">
    <property type="entry name" value="Peptidase_C19_UCH"/>
</dbReference>
<dbReference type="PROSITE" id="PS50235">
    <property type="entry name" value="USP_3"/>
    <property type="match status" value="1"/>
</dbReference>
<keyword evidence="14" id="KW-1185">Reference proteome</keyword>
<dbReference type="GO" id="GO:0004843">
    <property type="term" value="F:cysteine-type deubiquitinase activity"/>
    <property type="evidence" value="ECO:0007669"/>
    <property type="project" value="UniProtKB-EC"/>
</dbReference>
<feature type="region of interest" description="Disordered" evidence="11">
    <location>
        <begin position="991"/>
        <end position="1014"/>
    </location>
</feature>
<feature type="coiled-coil region" evidence="10">
    <location>
        <begin position="1336"/>
        <end position="1366"/>
    </location>
</feature>
<keyword evidence="5" id="KW-0378">Hydrolase</keyword>
<reference evidence="13" key="2">
    <citation type="journal article" date="2021" name="Genome Biol. Evol.">
        <title>Developing a high-quality reference genome for a parasitic bivalve with doubly uniparental inheritance (Bivalvia: Unionida).</title>
        <authorList>
            <person name="Smith C.H."/>
        </authorList>
    </citation>
    <scope>NUCLEOTIDE SEQUENCE</scope>
    <source>
        <strain evidence="13">CHS0354</strain>
        <tissue evidence="13">Mantle</tissue>
    </source>
</reference>
<proteinExistence type="predicted"/>
<dbReference type="Proteomes" id="UP001195483">
    <property type="component" value="Unassembled WGS sequence"/>
</dbReference>
<dbReference type="EC" id="3.4.19.12" evidence="2"/>
<evidence type="ECO:0000256" key="8">
    <source>
        <dbReference type="ARBA" id="ARBA00029910"/>
    </source>
</evidence>
<gene>
    <name evidence="13" type="ORF">CHS0354_035441</name>
</gene>
<dbReference type="GO" id="GO:0006508">
    <property type="term" value="P:proteolysis"/>
    <property type="evidence" value="ECO:0007669"/>
    <property type="project" value="UniProtKB-KW"/>
</dbReference>
<evidence type="ECO:0000313" key="14">
    <source>
        <dbReference type="Proteomes" id="UP001195483"/>
    </source>
</evidence>
<evidence type="ECO:0000256" key="11">
    <source>
        <dbReference type="SAM" id="MobiDB-lite"/>
    </source>
</evidence>
<reference evidence="13" key="3">
    <citation type="submission" date="2023-05" db="EMBL/GenBank/DDBJ databases">
        <authorList>
            <person name="Smith C.H."/>
        </authorList>
    </citation>
    <scope>NUCLEOTIDE SEQUENCE</scope>
    <source>
        <strain evidence="13">CHS0354</strain>
        <tissue evidence="13">Mantle</tissue>
    </source>
</reference>
<dbReference type="GO" id="GO:0005829">
    <property type="term" value="C:cytosol"/>
    <property type="evidence" value="ECO:0007669"/>
    <property type="project" value="TreeGrafter"/>
</dbReference>
<keyword evidence="4" id="KW-0833">Ubl conjugation pathway</keyword>
<dbReference type="EMBL" id="JAEAOA010002070">
    <property type="protein sequence ID" value="KAK3608441.1"/>
    <property type="molecule type" value="Genomic_DNA"/>
</dbReference>
<dbReference type="PROSITE" id="PS00972">
    <property type="entry name" value="USP_1"/>
    <property type="match status" value="1"/>
</dbReference>
<dbReference type="Gene3D" id="3.90.70.10">
    <property type="entry name" value="Cysteine proteinases"/>
    <property type="match status" value="1"/>
</dbReference>
<feature type="compositionally biased region" description="Polar residues" evidence="11">
    <location>
        <begin position="915"/>
        <end position="937"/>
    </location>
</feature>
<evidence type="ECO:0000256" key="4">
    <source>
        <dbReference type="ARBA" id="ARBA00022786"/>
    </source>
</evidence>
<evidence type="ECO:0000259" key="12">
    <source>
        <dbReference type="PROSITE" id="PS50235"/>
    </source>
</evidence>
<dbReference type="CDD" id="cd02659">
    <property type="entry name" value="peptidase_C19C"/>
    <property type="match status" value="1"/>
</dbReference>
<dbReference type="InterPro" id="IPR050164">
    <property type="entry name" value="Peptidase_C19"/>
</dbReference>
<dbReference type="CDD" id="cd17039">
    <property type="entry name" value="Ubl_ubiquitin_like"/>
    <property type="match status" value="1"/>
</dbReference>